<evidence type="ECO:0000256" key="1">
    <source>
        <dbReference type="ARBA" id="ARBA00022801"/>
    </source>
</evidence>
<dbReference type="PANTHER" id="PTHR48081">
    <property type="entry name" value="AB HYDROLASE SUPERFAMILY PROTEIN C4A8.06C"/>
    <property type="match status" value="1"/>
</dbReference>
<protein>
    <submittedName>
        <fullName evidence="3">Alpha/beta hydrolase</fullName>
    </submittedName>
</protein>
<evidence type="ECO:0000313" key="3">
    <source>
        <dbReference type="EMBL" id="KAA2267048.1"/>
    </source>
</evidence>
<evidence type="ECO:0000313" key="4">
    <source>
        <dbReference type="Proteomes" id="UP000323454"/>
    </source>
</evidence>
<reference evidence="3 4" key="1">
    <citation type="submission" date="2019-09" db="EMBL/GenBank/DDBJ databases">
        <title>Goodfellowia gen. nov., a new genus of the Pseudonocardineae related to Actinoalloteichus, containing Goodfellowia coeruleoviolacea gen. nov., comb. nov. gen. nov., comb. nov.</title>
        <authorList>
            <person name="Labeda D."/>
        </authorList>
    </citation>
    <scope>NUCLEOTIDE SEQUENCE [LARGE SCALE GENOMIC DNA]</scope>
    <source>
        <strain evidence="3 4">AN110305</strain>
    </source>
</reference>
<dbReference type="InterPro" id="IPR013094">
    <property type="entry name" value="AB_hydrolase_3"/>
</dbReference>
<dbReference type="PANTHER" id="PTHR48081:SF8">
    <property type="entry name" value="ALPHA_BETA HYDROLASE FOLD-3 DOMAIN-CONTAINING PROTEIN-RELATED"/>
    <property type="match status" value="1"/>
</dbReference>
<dbReference type="Proteomes" id="UP000323454">
    <property type="component" value="Unassembled WGS sequence"/>
</dbReference>
<dbReference type="AlphaFoldDB" id="A0A5B2XT09"/>
<dbReference type="RefSeq" id="WP_149847356.1">
    <property type="nucleotide sequence ID" value="NZ_VUOB01000001.1"/>
</dbReference>
<keyword evidence="1 3" id="KW-0378">Hydrolase</keyword>
<gene>
    <name evidence="3" type="ORF">F0L68_00495</name>
</gene>
<dbReference type="Gene3D" id="3.40.50.1820">
    <property type="entry name" value="alpha/beta hydrolase"/>
    <property type="match status" value="1"/>
</dbReference>
<accession>A0A5B2XT09</accession>
<dbReference type="OrthoDB" id="128186at2"/>
<dbReference type="InterPro" id="IPR050300">
    <property type="entry name" value="GDXG_lipolytic_enzyme"/>
</dbReference>
<name>A0A5B2XT09_9PSEU</name>
<keyword evidence="4" id="KW-1185">Reference proteome</keyword>
<dbReference type="InterPro" id="IPR029058">
    <property type="entry name" value="AB_hydrolase_fold"/>
</dbReference>
<dbReference type="Pfam" id="PF07859">
    <property type="entry name" value="Abhydrolase_3"/>
    <property type="match status" value="1"/>
</dbReference>
<sequence length="317" mass="34057">MGYAEGIETFVDLCNEAMPPDFYTYPVEEQRRLYLGLTKVFPYPVPDGVAVRDAVVRHDGRDLPVRVYEPGTRSGAGLAVYLRGGGFVVGSLDTHNTVVAELAARSGLVTVAPDFRMSPEHPFPAALEDCFGALSAIVTRPAALGVEIDTDAVVLCGDSSGANMAVTVSMMCRDRGGPTLRGQGLISPVLDFTRWRHGGADAPLLTGGEMEYYTKCYCAEPEQAADPYVSPLVSGSFHDLPPAYIMSAELDSLRVDAEQYTEHLRRNGIAVRNVVEPGLVHAAVRARALSPQVEDAWARFCAAVALLAEQGEPDAAR</sequence>
<proteinExistence type="predicted"/>
<evidence type="ECO:0000259" key="2">
    <source>
        <dbReference type="Pfam" id="PF07859"/>
    </source>
</evidence>
<organism evidence="3 4">
    <name type="scientific">Solihabitans fulvus</name>
    <dbReference type="NCBI Taxonomy" id="1892852"/>
    <lineage>
        <taxon>Bacteria</taxon>
        <taxon>Bacillati</taxon>
        <taxon>Actinomycetota</taxon>
        <taxon>Actinomycetes</taxon>
        <taxon>Pseudonocardiales</taxon>
        <taxon>Pseudonocardiaceae</taxon>
        <taxon>Solihabitans</taxon>
    </lineage>
</organism>
<dbReference type="SUPFAM" id="SSF53474">
    <property type="entry name" value="alpha/beta-Hydrolases"/>
    <property type="match status" value="1"/>
</dbReference>
<dbReference type="GO" id="GO:0016787">
    <property type="term" value="F:hydrolase activity"/>
    <property type="evidence" value="ECO:0007669"/>
    <property type="project" value="UniProtKB-KW"/>
</dbReference>
<comment type="caution">
    <text evidence="3">The sequence shown here is derived from an EMBL/GenBank/DDBJ whole genome shotgun (WGS) entry which is preliminary data.</text>
</comment>
<feature type="domain" description="Alpha/beta hydrolase fold-3" evidence="2">
    <location>
        <begin position="80"/>
        <end position="283"/>
    </location>
</feature>
<reference evidence="3 4" key="2">
    <citation type="submission" date="2019-09" db="EMBL/GenBank/DDBJ databases">
        <authorList>
            <person name="Jin C."/>
        </authorList>
    </citation>
    <scope>NUCLEOTIDE SEQUENCE [LARGE SCALE GENOMIC DNA]</scope>
    <source>
        <strain evidence="3 4">AN110305</strain>
    </source>
</reference>
<dbReference type="EMBL" id="VUOB01000001">
    <property type="protein sequence ID" value="KAA2267048.1"/>
    <property type="molecule type" value="Genomic_DNA"/>
</dbReference>